<proteinExistence type="inferred from homology"/>
<dbReference type="InterPro" id="IPR051466">
    <property type="entry name" value="D-amino_acid_metab_enzyme"/>
</dbReference>
<dbReference type="AlphaFoldDB" id="A0A840ASI9"/>
<evidence type="ECO:0000259" key="3">
    <source>
        <dbReference type="SMART" id="SM01119"/>
    </source>
</evidence>
<evidence type="ECO:0000313" key="5">
    <source>
        <dbReference type="Proteomes" id="UP000553963"/>
    </source>
</evidence>
<dbReference type="InterPro" id="IPR029066">
    <property type="entry name" value="PLP-binding_barrel"/>
</dbReference>
<keyword evidence="5" id="KW-1185">Reference proteome</keyword>
<comment type="caution">
    <text evidence="4">The sequence shown here is derived from an EMBL/GenBank/DDBJ whole genome shotgun (WGS) entry which is preliminary data.</text>
</comment>
<dbReference type="GO" id="GO:0008721">
    <property type="term" value="F:D-serine ammonia-lyase activity"/>
    <property type="evidence" value="ECO:0007669"/>
    <property type="project" value="UniProtKB-EC"/>
</dbReference>
<evidence type="ECO:0000256" key="2">
    <source>
        <dbReference type="ARBA" id="ARBA00023239"/>
    </source>
</evidence>
<dbReference type="RefSeq" id="WP_183399075.1">
    <property type="nucleotide sequence ID" value="NZ_JACIDS010000003.1"/>
</dbReference>
<organism evidence="4 5">
    <name type="scientific">Kaistia hirudinis</name>
    <dbReference type="NCBI Taxonomy" id="1293440"/>
    <lineage>
        <taxon>Bacteria</taxon>
        <taxon>Pseudomonadati</taxon>
        <taxon>Pseudomonadota</taxon>
        <taxon>Alphaproteobacteria</taxon>
        <taxon>Hyphomicrobiales</taxon>
        <taxon>Kaistiaceae</taxon>
        <taxon>Kaistia</taxon>
    </lineage>
</organism>
<accession>A0A840ASI9</accession>
<dbReference type="Pfam" id="PF01168">
    <property type="entry name" value="Ala_racemase_N"/>
    <property type="match status" value="1"/>
</dbReference>
<sequence length="436" mass="46377">MTTNVTLADDWTGWIDDRWRGFPTGYAPLPIAQIAGRGWRPQDGQMALPLLSLDLTTFDLNIEAVMRYLATEGALIAPHAKTPMSVAIARRLEEAGAWGATVADARQASVMLEGGLSRLILANQVGGRGGASRLAALLWHHPLAEVHVFVDSVEGVDALAAAWQAESTRGKGMPPLGLIIELGGGRAGVRDDQSALDLMERILALPPDSGLRLSGVAGYEGAVVVADAKESRDRVDALMLRMAALHAAMRDRVGPAAPLILTAGGSLWFDRVLANLGPAAAADGRTRLILRSGALFFSDHGVYKRGLAAMEARGIGLAGRIAPALRLWAEVLSTPEPGLIICGLGMRDAASDQGVPMPLRIWRDGQELGAGDHLLIEKFNDQHAFVRVTGDGPAPAIGDVIEFGLSHPCTNIDRHQLIWGLDEQQRVICVLPTSFG</sequence>
<evidence type="ECO:0000313" key="4">
    <source>
        <dbReference type="EMBL" id="MBB3931435.1"/>
    </source>
</evidence>
<dbReference type="SUPFAM" id="SSF51419">
    <property type="entry name" value="PLP-binding barrel"/>
    <property type="match status" value="1"/>
</dbReference>
<protein>
    <submittedName>
        <fullName evidence="4">D-serine dehydratase</fullName>
        <ecNumber evidence="4">4.3.1.18</ecNumber>
    </submittedName>
</protein>
<reference evidence="4 5" key="1">
    <citation type="submission" date="2020-08" db="EMBL/GenBank/DDBJ databases">
        <title>Genomic Encyclopedia of Type Strains, Phase IV (KMG-IV): sequencing the most valuable type-strain genomes for metagenomic binning, comparative biology and taxonomic classification.</title>
        <authorList>
            <person name="Goeker M."/>
        </authorList>
    </citation>
    <scope>NUCLEOTIDE SEQUENCE [LARGE SCALE GENOMIC DNA]</scope>
    <source>
        <strain evidence="4 5">DSM 25966</strain>
    </source>
</reference>
<feature type="domain" description="D-serine dehydratase-like" evidence="3">
    <location>
        <begin position="324"/>
        <end position="422"/>
    </location>
</feature>
<dbReference type="EC" id="4.3.1.18" evidence="4"/>
<dbReference type="PANTHER" id="PTHR28004:SF8">
    <property type="entry name" value="D-SERINE DEAMINASE"/>
    <property type="match status" value="1"/>
</dbReference>
<dbReference type="InterPro" id="IPR001608">
    <property type="entry name" value="Ala_racemase_N"/>
</dbReference>
<dbReference type="InterPro" id="IPR042208">
    <property type="entry name" value="D-ser_dehydrat-like_sf"/>
</dbReference>
<dbReference type="PANTHER" id="PTHR28004">
    <property type="entry name" value="ZGC:162816-RELATED"/>
    <property type="match status" value="1"/>
</dbReference>
<name>A0A840ASI9_9HYPH</name>
<gene>
    <name evidence="4" type="ORF">GGR25_002485</name>
</gene>
<dbReference type="Proteomes" id="UP000553963">
    <property type="component" value="Unassembled WGS sequence"/>
</dbReference>
<dbReference type="SMART" id="SM01119">
    <property type="entry name" value="D-ser_dehydrat"/>
    <property type="match status" value="1"/>
</dbReference>
<dbReference type="Pfam" id="PF14031">
    <property type="entry name" value="D-ser_dehydrat"/>
    <property type="match status" value="1"/>
</dbReference>
<dbReference type="Gene3D" id="3.20.20.10">
    <property type="entry name" value="Alanine racemase"/>
    <property type="match status" value="1"/>
</dbReference>
<dbReference type="EMBL" id="JACIDS010000003">
    <property type="protein sequence ID" value="MBB3931435.1"/>
    <property type="molecule type" value="Genomic_DNA"/>
</dbReference>
<comment type="similarity">
    <text evidence="1">Belongs to the DSD1 family.</text>
</comment>
<dbReference type="InterPro" id="IPR026956">
    <property type="entry name" value="D-ser_dehydrat-like_dom"/>
</dbReference>
<dbReference type="Gene3D" id="2.40.37.20">
    <property type="entry name" value="D-serine dehydratase-like domain"/>
    <property type="match status" value="1"/>
</dbReference>
<evidence type="ECO:0000256" key="1">
    <source>
        <dbReference type="ARBA" id="ARBA00005323"/>
    </source>
</evidence>
<keyword evidence="2 4" id="KW-0456">Lyase</keyword>